<name>A0ABN8SNM9_9CNID</name>
<dbReference type="PROSITE" id="PS51886">
    <property type="entry name" value="TLDC"/>
    <property type="match status" value="1"/>
</dbReference>
<evidence type="ECO:0000313" key="3">
    <source>
        <dbReference type="Proteomes" id="UP001159427"/>
    </source>
</evidence>
<keyword evidence="3" id="KW-1185">Reference proteome</keyword>
<evidence type="ECO:0000313" key="2">
    <source>
        <dbReference type="EMBL" id="CAH3191542.1"/>
    </source>
</evidence>
<feature type="domain" description="TLDc" evidence="1">
    <location>
        <begin position="1"/>
        <end position="163"/>
    </location>
</feature>
<evidence type="ECO:0000259" key="1">
    <source>
        <dbReference type="PROSITE" id="PS51886"/>
    </source>
</evidence>
<organism evidence="2 3">
    <name type="scientific">Porites evermanni</name>
    <dbReference type="NCBI Taxonomy" id="104178"/>
    <lineage>
        <taxon>Eukaryota</taxon>
        <taxon>Metazoa</taxon>
        <taxon>Cnidaria</taxon>
        <taxon>Anthozoa</taxon>
        <taxon>Hexacorallia</taxon>
        <taxon>Scleractinia</taxon>
        <taxon>Fungiina</taxon>
        <taxon>Poritidae</taxon>
        <taxon>Porites</taxon>
    </lineage>
</organism>
<comment type="caution">
    <text evidence="2">The sequence shown here is derived from an EMBL/GenBank/DDBJ whole genome shotgun (WGS) entry which is preliminary data.</text>
</comment>
<accession>A0ABN8SNM9</accession>
<gene>
    <name evidence="2" type="ORF">PEVE_00022065</name>
</gene>
<protein>
    <recommendedName>
        <fullName evidence="1">TLDc domain-containing protein</fullName>
    </recommendedName>
</protein>
<dbReference type="EMBL" id="CALNXI010002950">
    <property type="protein sequence ID" value="CAH3191542.1"/>
    <property type="molecule type" value="Genomic_DNA"/>
</dbReference>
<sequence length="163" mass="18135">ITRFLSPAIGNNSNWALCWQASTHGWAASTFHNKCDGKRHTITIIKKDNYVFGGYTDIPWTFVDGYGTTSNSFIFSLLDKEGLAPFKSMVTNTSFAIYREPSYGPTFGGGHDIYVADNANQNPNSYTNFGTSYSLPNGVTDRYTILAGARYFSPDEVEVFYLT</sequence>
<dbReference type="Pfam" id="PF07534">
    <property type="entry name" value="TLD"/>
    <property type="match status" value="1"/>
</dbReference>
<dbReference type="Proteomes" id="UP001159427">
    <property type="component" value="Unassembled WGS sequence"/>
</dbReference>
<feature type="non-terminal residue" evidence="2">
    <location>
        <position position="1"/>
    </location>
</feature>
<proteinExistence type="predicted"/>
<dbReference type="InterPro" id="IPR006571">
    <property type="entry name" value="TLDc_dom"/>
</dbReference>
<dbReference type="SMART" id="SM00584">
    <property type="entry name" value="TLDc"/>
    <property type="match status" value="1"/>
</dbReference>
<reference evidence="2 3" key="1">
    <citation type="submission" date="2022-05" db="EMBL/GenBank/DDBJ databases">
        <authorList>
            <consortium name="Genoscope - CEA"/>
            <person name="William W."/>
        </authorList>
    </citation>
    <scope>NUCLEOTIDE SEQUENCE [LARGE SCALE GENOMIC DNA]</scope>
</reference>